<evidence type="ECO:0000259" key="2">
    <source>
        <dbReference type="Pfam" id="PF14237"/>
    </source>
</evidence>
<dbReference type="GO" id="GO:0005686">
    <property type="term" value="C:U2 snRNP"/>
    <property type="evidence" value="ECO:0007669"/>
    <property type="project" value="TreeGrafter"/>
</dbReference>
<dbReference type="EMBL" id="NMUH01000022">
    <property type="protein sequence ID" value="MQL68823.1"/>
    <property type="molecule type" value="Genomic_DNA"/>
</dbReference>
<dbReference type="AlphaFoldDB" id="A0A843TH46"/>
<feature type="compositionally biased region" description="Acidic residues" evidence="1">
    <location>
        <begin position="175"/>
        <end position="184"/>
    </location>
</feature>
<dbReference type="GO" id="GO:0005684">
    <property type="term" value="C:U2-type spliceosomal complex"/>
    <property type="evidence" value="ECO:0007669"/>
    <property type="project" value="TreeGrafter"/>
</dbReference>
<organism evidence="3 4">
    <name type="scientific">Colocasia esculenta</name>
    <name type="common">Wild taro</name>
    <name type="synonym">Arum esculentum</name>
    <dbReference type="NCBI Taxonomy" id="4460"/>
    <lineage>
        <taxon>Eukaryota</taxon>
        <taxon>Viridiplantae</taxon>
        <taxon>Streptophyta</taxon>
        <taxon>Embryophyta</taxon>
        <taxon>Tracheophyta</taxon>
        <taxon>Spermatophyta</taxon>
        <taxon>Magnoliopsida</taxon>
        <taxon>Liliopsida</taxon>
        <taxon>Araceae</taxon>
        <taxon>Aroideae</taxon>
        <taxon>Colocasieae</taxon>
        <taxon>Colocasia</taxon>
    </lineage>
</organism>
<dbReference type="Pfam" id="PF14237">
    <property type="entry name" value="GYF_2"/>
    <property type="match status" value="1"/>
</dbReference>
<protein>
    <recommendedName>
        <fullName evidence="2">GYF domain-containing protein</fullName>
    </recommendedName>
</protein>
<evidence type="ECO:0000313" key="3">
    <source>
        <dbReference type="EMBL" id="MQL68823.1"/>
    </source>
</evidence>
<dbReference type="Proteomes" id="UP000652761">
    <property type="component" value="Unassembled WGS sequence"/>
</dbReference>
<proteinExistence type="predicted"/>
<dbReference type="GO" id="GO:0003723">
    <property type="term" value="F:RNA binding"/>
    <property type="evidence" value="ECO:0007669"/>
    <property type="project" value="TreeGrafter"/>
</dbReference>
<feature type="region of interest" description="Disordered" evidence="1">
    <location>
        <begin position="144"/>
        <end position="186"/>
    </location>
</feature>
<keyword evidence="4" id="KW-1185">Reference proteome</keyword>
<name>A0A843TH46_COLES</name>
<gene>
    <name evidence="3" type="ORF">Taro_001111</name>
</gene>
<accession>A0A843TH46</accession>
<dbReference type="InterPro" id="IPR025640">
    <property type="entry name" value="GYF_2"/>
</dbReference>
<dbReference type="SUPFAM" id="SSF55277">
    <property type="entry name" value="GYF domain"/>
    <property type="match status" value="1"/>
</dbReference>
<feature type="non-terminal residue" evidence="3">
    <location>
        <position position="338"/>
    </location>
</feature>
<sequence length="338" mass="37421">DRAIAAIVLHRHVIKLLVLQGFFSPPFSPRLYTSVARASSLFFLLSISIAGEFAWSPLRGGASCCDELMEGSGGTNGAMAADVSWYILGDNQESVGPYTLSELQEHFSNGFISGNTLLWSEGRSEWQPFSTVLESFLGASAHGTGGTSGFVKTDEAQPTETEEEADERPSTPPEGEQEFTDDDGTTYRWDRGLRAWVPQDDTFNKNDPYGVDDMTFANEEDVFPSLKVMETDGVEETSTSLENEGNKPPDSWFDLKVNTHVYVTGLPDDVTAEELDQVHNIEGNCSELETPETQPAVLQTETVITSTRIMQAMNWREMTTSLMHDRAVRAILLYMLTF</sequence>
<evidence type="ECO:0000256" key="1">
    <source>
        <dbReference type="SAM" id="MobiDB-lite"/>
    </source>
</evidence>
<dbReference type="PANTHER" id="PTHR15608:SF0">
    <property type="entry name" value="HIV TAT-SPECIFIC FACTOR 1"/>
    <property type="match status" value="1"/>
</dbReference>
<reference evidence="3" key="1">
    <citation type="submission" date="2017-07" db="EMBL/GenBank/DDBJ databases">
        <title>Taro Niue Genome Assembly and Annotation.</title>
        <authorList>
            <person name="Atibalentja N."/>
            <person name="Keating K."/>
            <person name="Fields C.J."/>
        </authorList>
    </citation>
    <scope>NUCLEOTIDE SEQUENCE</scope>
    <source>
        <strain evidence="3">Niue_2</strain>
        <tissue evidence="3">Leaf</tissue>
    </source>
</reference>
<feature type="domain" description="GYF" evidence="2">
    <location>
        <begin position="85"/>
        <end position="132"/>
    </location>
</feature>
<dbReference type="OrthoDB" id="10258585at2759"/>
<dbReference type="InterPro" id="IPR035445">
    <property type="entry name" value="GYF-like_dom_sf"/>
</dbReference>
<dbReference type="InterPro" id="IPR034393">
    <property type="entry name" value="TatSF1-like"/>
</dbReference>
<evidence type="ECO:0000313" key="4">
    <source>
        <dbReference type="Proteomes" id="UP000652761"/>
    </source>
</evidence>
<dbReference type="PANTHER" id="PTHR15608">
    <property type="entry name" value="SPLICING FACTOR U2AF-ASSOCIATED PROTEIN 2"/>
    <property type="match status" value="1"/>
</dbReference>
<comment type="caution">
    <text evidence="3">The sequence shown here is derived from an EMBL/GenBank/DDBJ whole genome shotgun (WGS) entry which is preliminary data.</text>
</comment>